<feature type="transmembrane region" description="Helical" evidence="8">
    <location>
        <begin position="370"/>
        <end position="389"/>
    </location>
</feature>
<organism evidence="9 10">
    <name type="scientific">Vanrija pseudolonga</name>
    <dbReference type="NCBI Taxonomy" id="143232"/>
    <lineage>
        <taxon>Eukaryota</taxon>
        <taxon>Fungi</taxon>
        <taxon>Dikarya</taxon>
        <taxon>Basidiomycota</taxon>
        <taxon>Agaricomycotina</taxon>
        <taxon>Tremellomycetes</taxon>
        <taxon>Trichosporonales</taxon>
        <taxon>Trichosporonaceae</taxon>
        <taxon>Vanrija</taxon>
    </lineage>
</organism>
<feature type="transmembrane region" description="Helical" evidence="8">
    <location>
        <begin position="520"/>
        <end position="543"/>
    </location>
</feature>
<feature type="transmembrane region" description="Helical" evidence="8">
    <location>
        <begin position="160"/>
        <end position="182"/>
    </location>
</feature>
<dbReference type="FunFam" id="1.20.1250.20:FF:000085">
    <property type="entry name" value="MFS peptide transporter Ptr2"/>
    <property type="match status" value="1"/>
</dbReference>
<feature type="compositionally biased region" description="Polar residues" evidence="7">
    <location>
        <begin position="1"/>
        <end position="10"/>
    </location>
</feature>
<dbReference type="InterPro" id="IPR036259">
    <property type="entry name" value="MFS_trans_sf"/>
</dbReference>
<keyword evidence="3" id="KW-0813">Transport</keyword>
<evidence type="ECO:0000256" key="6">
    <source>
        <dbReference type="ARBA" id="ARBA00023136"/>
    </source>
</evidence>
<feature type="transmembrane region" description="Helical" evidence="8">
    <location>
        <begin position="244"/>
        <end position="264"/>
    </location>
</feature>
<feature type="transmembrane region" description="Helical" evidence="8">
    <location>
        <begin position="409"/>
        <end position="429"/>
    </location>
</feature>
<dbReference type="Pfam" id="PF00854">
    <property type="entry name" value="PTR2"/>
    <property type="match status" value="1"/>
</dbReference>
<feature type="transmembrane region" description="Helical" evidence="8">
    <location>
        <begin position="549"/>
        <end position="570"/>
    </location>
</feature>
<dbReference type="InterPro" id="IPR018456">
    <property type="entry name" value="PTR2_symporter_CS"/>
</dbReference>
<keyword evidence="6 8" id="KW-0472">Membrane</keyword>
<accession>A0AAF0Y0F9</accession>
<dbReference type="SUPFAM" id="SSF103473">
    <property type="entry name" value="MFS general substrate transporter"/>
    <property type="match status" value="1"/>
</dbReference>
<dbReference type="GO" id="GO:0005886">
    <property type="term" value="C:plasma membrane"/>
    <property type="evidence" value="ECO:0007669"/>
    <property type="project" value="UniProtKB-ARBA"/>
</dbReference>
<dbReference type="RefSeq" id="XP_062623735.1">
    <property type="nucleotide sequence ID" value="XM_062767751.1"/>
</dbReference>
<sequence length="607" mass="65473">MSNVNDTTLEYESAPLPPSGLPTEKDEKTSIHAGAEVTSPADDGEEYPTTEELSTLKKIPAPLAFAAFCLCFVELAERASYFGSSQIFANFVNNPLPEGGNGAGAVAKGAKGKDQSAGALGMGSVSASAVSSTFTFLAYVTPILGGIVSDAYWGRYKTICVGVAVGAIAHVLLVIPGIPSVISGGHAFVPFIIAVLILSFASGFIKASLGPMLCDQSPVKKPVIRLTQTGERVILDPQTTVTRYLLIFYWAINIGSFFAIATSYSERLVGFWLAFLLPGIIYMLCPIVLAVLYGKTYKAPAQGSVVVEAFRVFKTLFANSSWKQIFRGGDAFWNNAKPSHMAAGGQELSPEVFWDDLFVEELRASCSASVVFFLTPIFILADGAIGNQYNDMSVAMKLGGIPNDIMNNFNSLAIIVATPILTWGVYPFFERIGLPLKPMTRLSIGFILGMLTMIFSAIIQWRIYVTSPCGWSATTCDDVSPVSIAWMIPLYAVPAVGELFVMVTGYELAYTRAPARMKGLVYAICLFSSAISAAISLACSAAITDPNLIWPYIPVAALCLVCAIIFPVYFKHLNEPMENFADVDRQQGKHQPNYIAEKKVADDEEAY</sequence>
<evidence type="ECO:0000313" key="10">
    <source>
        <dbReference type="Proteomes" id="UP000827549"/>
    </source>
</evidence>
<keyword evidence="5 8" id="KW-1133">Transmembrane helix</keyword>
<feature type="region of interest" description="Disordered" evidence="7">
    <location>
        <begin position="1"/>
        <end position="48"/>
    </location>
</feature>
<dbReference type="Proteomes" id="UP000827549">
    <property type="component" value="Chromosome 1"/>
</dbReference>
<dbReference type="PANTHER" id="PTHR11654">
    <property type="entry name" value="OLIGOPEPTIDE TRANSPORTER-RELATED"/>
    <property type="match status" value="1"/>
</dbReference>
<feature type="transmembrane region" description="Helical" evidence="8">
    <location>
        <begin position="484"/>
        <end position="508"/>
    </location>
</feature>
<evidence type="ECO:0000256" key="8">
    <source>
        <dbReference type="SAM" id="Phobius"/>
    </source>
</evidence>
<dbReference type="GeneID" id="87804522"/>
<dbReference type="PROSITE" id="PS01022">
    <property type="entry name" value="PTR2_1"/>
    <property type="match status" value="1"/>
</dbReference>
<evidence type="ECO:0000256" key="5">
    <source>
        <dbReference type="ARBA" id="ARBA00022989"/>
    </source>
</evidence>
<evidence type="ECO:0000256" key="2">
    <source>
        <dbReference type="ARBA" id="ARBA00005982"/>
    </source>
</evidence>
<dbReference type="Gene3D" id="1.20.1250.20">
    <property type="entry name" value="MFS general substrate transporter like domains"/>
    <property type="match status" value="1"/>
</dbReference>
<evidence type="ECO:0000313" key="9">
    <source>
        <dbReference type="EMBL" id="WOO77703.1"/>
    </source>
</evidence>
<evidence type="ECO:0000256" key="3">
    <source>
        <dbReference type="ARBA" id="ARBA00022448"/>
    </source>
</evidence>
<name>A0AAF0Y0F9_9TREE</name>
<feature type="transmembrane region" description="Helical" evidence="8">
    <location>
        <begin position="270"/>
        <end position="293"/>
    </location>
</feature>
<evidence type="ECO:0000256" key="1">
    <source>
        <dbReference type="ARBA" id="ARBA00004141"/>
    </source>
</evidence>
<feature type="transmembrane region" description="Helical" evidence="8">
    <location>
        <begin position="134"/>
        <end position="153"/>
    </location>
</feature>
<reference evidence="9" key="1">
    <citation type="submission" date="2023-10" db="EMBL/GenBank/DDBJ databases">
        <authorList>
            <person name="Noh H."/>
        </authorList>
    </citation>
    <scope>NUCLEOTIDE SEQUENCE</scope>
    <source>
        <strain evidence="9">DUCC4014</strain>
    </source>
</reference>
<protein>
    <submittedName>
        <fullName evidence="9">Peptide transporter PTR2</fullName>
    </submittedName>
</protein>
<dbReference type="InterPro" id="IPR000109">
    <property type="entry name" value="POT_fam"/>
</dbReference>
<comment type="similarity">
    <text evidence="2">Belongs to the major facilitator superfamily. Proton-dependent oligopeptide transporter (POT/PTR) (TC 2.A.17) family.</text>
</comment>
<dbReference type="AlphaFoldDB" id="A0AAF0Y0F9"/>
<comment type="subcellular location">
    <subcellularLocation>
        <location evidence="1">Membrane</location>
        <topology evidence="1">Multi-pass membrane protein</topology>
    </subcellularLocation>
</comment>
<gene>
    <name evidence="9" type="primary">PTR2_6</name>
    <name evidence="9" type="ORF">LOC62_01G001265</name>
</gene>
<keyword evidence="10" id="KW-1185">Reference proteome</keyword>
<dbReference type="GO" id="GO:0071916">
    <property type="term" value="F:dipeptide transmembrane transporter activity"/>
    <property type="evidence" value="ECO:0007669"/>
    <property type="project" value="UniProtKB-ARBA"/>
</dbReference>
<feature type="transmembrane region" description="Helical" evidence="8">
    <location>
        <begin position="441"/>
        <end position="464"/>
    </location>
</feature>
<keyword evidence="4 8" id="KW-0812">Transmembrane</keyword>
<proteinExistence type="inferred from homology"/>
<evidence type="ECO:0000256" key="7">
    <source>
        <dbReference type="SAM" id="MobiDB-lite"/>
    </source>
</evidence>
<dbReference type="EMBL" id="CP086714">
    <property type="protein sequence ID" value="WOO77703.1"/>
    <property type="molecule type" value="Genomic_DNA"/>
</dbReference>
<evidence type="ECO:0000256" key="4">
    <source>
        <dbReference type="ARBA" id="ARBA00022692"/>
    </source>
</evidence>
<feature type="transmembrane region" description="Helical" evidence="8">
    <location>
        <begin position="188"/>
        <end position="205"/>
    </location>
</feature>